<gene>
    <name evidence="2" type="ORF">L207DRAFT_569098</name>
</gene>
<evidence type="ECO:0000313" key="3">
    <source>
        <dbReference type="Proteomes" id="UP000235786"/>
    </source>
</evidence>
<sequence length="416" mass="46598">MLHFPSSKLVSDNKGITWIPKSLKVFASFGKTAAIPSITTPSGASSPSAQYQGGLRNEYSSKCGCRSHPRVSEAHDLWRLPRINRLHFQISALAATRAYNLRISAPRRRSLCTDTASRGRRGIFSTAMLSRSQVREHTGTYQTVASNAPYGLQCLKNLFEQEDSSSPDKAKLETVLAKDFRDLENGNERSKSREDIIELIMSRRSRYSKYQTDLTRAWCITNSNKTQTVLFESIRFIVLQRDTEWIRIPLSGRLEVRACTVDGKAGGEIVLRKLTMDLSAFWKRKAELESISPISTPTLINSPPSVSPKYELPAPLPDNPRSSLPGLLPSVEGQPPNSQKRNSFVTRVMGLQDRKEKSTVVRTPTPQPYPYFNPPTVAHAQTPFAKSISDPISHESPEETSYADAQPEPRYFESRP</sequence>
<dbReference type="OrthoDB" id="5130620at2759"/>
<evidence type="ECO:0000256" key="1">
    <source>
        <dbReference type="SAM" id="MobiDB-lite"/>
    </source>
</evidence>
<name>A0A2J6REP0_HYAVF</name>
<dbReference type="Proteomes" id="UP000235786">
    <property type="component" value="Unassembled WGS sequence"/>
</dbReference>
<reference evidence="2 3" key="1">
    <citation type="submission" date="2016-04" db="EMBL/GenBank/DDBJ databases">
        <title>A degradative enzymes factory behind the ericoid mycorrhizal symbiosis.</title>
        <authorList>
            <consortium name="DOE Joint Genome Institute"/>
            <person name="Martino E."/>
            <person name="Morin E."/>
            <person name="Grelet G."/>
            <person name="Kuo A."/>
            <person name="Kohler A."/>
            <person name="Daghino S."/>
            <person name="Barry K."/>
            <person name="Choi C."/>
            <person name="Cichocki N."/>
            <person name="Clum A."/>
            <person name="Copeland A."/>
            <person name="Hainaut M."/>
            <person name="Haridas S."/>
            <person name="Labutti K."/>
            <person name="Lindquist E."/>
            <person name="Lipzen A."/>
            <person name="Khouja H.-R."/>
            <person name="Murat C."/>
            <person name="Ohm R."/>
            <person name="Olson A."/>
            <person name="Spatafora J."/>
            <person name="Veneault-Fourrey C."/>
            <person name="Henrissat B."/>
            <person name="Grigoriev I."/>
            <person name="Martin F."/>
            <person name="Perotto S."/>
        </authorList>
    </citation>
    <scope>NUCLEOTIDE SEQUENCE [LARGE SCALE GENOMIC DNA]</scope>
    <source>
        <strain evidence="2 3">F</strain>
    </source>
</reference>
<accession>A0A2J6REP0</accession>
<feature type="compositionally biased region" description="Polar residues" evidence="1">
    <location>
        <begin position="335"/>
        <end position="345"/>
    </location>
</feature>
<proteinExistence type="predicted"/>
<dbReference type="AlphaFoldDB" id="A0A2J6REP0"/>
<dbReference type="EMBL" id="KZ613950">
    <property type="protein sequence ID" value="PMD36974.1"/>
    <property type="molecule type" value="Genomic_DNA"/>
</dbReference>
<keyword evidence="3" id="KW-1185">Reference proteome</keyword>
<protein>
    <submittedName>
        <fullName evidence="2">Uncharacterized protein</fullName>
    </submittedName>
</protein>
<evidence type="ECO:0000313" key="2">
    <source>
        <dbReference type="EMBL" id="PMD36974.1"/>
    </source>
</evidence>
<feature type="region of interest" description="Disordered" evidence="1">
    <location>
        <begin position="297"/>
        <end position="416"/>
    </location>
</feature>
<organism evidence="2 3">
    <name type="scientific">Hyaloscypha variabilis (strain UAMH 11265 / GT02V1 / F)</name>
    <name type="common">Meliniomyces variabilis</name>
    <dbReference type="NCBI Taxonomy" id="1149755"/>
    <lineage>
        <taxon>Eukaryota</taxon>
        <taxon>Fungi</taxon>
        <taxon>Dikarya</taxon>
        <taxon>Ascomycota</taxon>
        <taxon>Pezizomycotina</taxon>
        <taxon>Leotiomycetes</taxon>
        <taxon>Helotiales</taxon>
        <taxon>Hyaloscyphaceae</taxon>
        <taxon>Hyaloscypha</taxon>
        <taxon>Hyaloscypha variabilis</taxon>
    </lineage>
</organism>